<dbReference type="Proteomes" id="UP001356427">
    <property type="component" value="Unassembled WGS sequence"/>
</dbReference>
<dbReference type="GO" id="GO:0070189">
    <property type="term" value="P:kynurenine metabolic process"/>
    <property type="evidence" value="ECO:0007669"/>
    <property type="project" value="TreeGrafter"/>
</dbReference>
<keyword evidence="2" id="KW-0285">Flavoprotein</keyword>
<dbReference type="GO" id="GO:0004502">
    <property type="term" value="F:kynurenine 3-monooxygenase activity"/>
    <property type="evidence" value="ECO:0007669"/>
    <property type="project" value="TreeGrafter"/>
</dbReference>
<comment type="cofactor">
    <cofactor evidence="1">
        <name>FAD</name>
        <dbReference type="ChEBI" id="CHEBI:57692"/>
    </cofactor>
</comment>
<dbReference type="EMBL" id="JAGTTL010000036">
    <property type="protein sequence ID" value="KAK6293438.1"/>
    <property type="molecule type" value="Genomic_DNA"/>
</dbReference>
<evidence type="ECO:0000313" key="7">
    <source>
        <dbReference type="Proteomes" id="UP001356427"/>
    </source>
</evidence>
<evidence type="ECO:0000256" key="5">
    <source>
        <dbReference type="SAM" id="MobiDB-lite"/>
    </source>
</evidence>
<evidence type="ECO:0000256" key="3">
    <source>
        <dbReference type="ARBA" id="ARBA00022827"/>
    </source>
</evidence>
<comment type="caution">
    <text evidence="6">The sequence shown here is derived from an EMBL/GenBank/DDBJ whole genome shotgun (WGS) entry which is preliminary data.</text>
</comment>
<keyword evidence="3" id="KW-0274">FAD</keyword>
<feature type="region of interest" description="Disordered" evidence="5">
    <location>
        <begin position="97"/>
        <end position="130"/>
    </location>
</feature>
<keyword evidence="4" id="KW-0560">Oxidoreductase</keyword>
<feature type="compositionally biased region" description="Low complexity" evidence="5">
    <location>
        <begin position="117"/>
        <end position="128"/>
    </location>
</feature>
<proteinExistence type="predicted"/>
<gene>
    <name evidence="6" type="ORF">J4Q44_G00357640</name>
</gene>
<evidence type="ECO:0008006" key="8">
    <source>
        <dbReference type="Google" id="ProtNLM"/>
    </source>
</evidence>
<name>A0AAN8KKW7_9TELE</name>
<reference evidence="6 7" key="1">
    <citation type="submission" date="2021-04" db="EMBL/GenBank/DDBJ databases">
        <authorList>
            <person name="De Guttry C."/>
            <person name="Zahm M."/>
            <person name="Klopp C."/>
            <person name="Cabau C."/>
            <person name="Louis A."/>
            <person name="Berthelot C."/>
            <person name="Parey E."/>
            <person name="Roest Crollius H."/>
            <person name="Montfort J."/>
            <person name="Robinson-Rechavi M."/>
            <person name="Bucao C."/>
            <person name="Bouchez O."/>
            <person name="Gislard M."/>
            <person name="Lluch J."/>
            <person name="Milhes M."/>
            <person name="Lampietro C."/>
            <person name="Lopez Roques C."/>
            <person name="Donnadieu C."/>
            <person name="Braasch I."/>
            <person name="Desvignes T."/>
            <person name="Postlethwait J."/>
            <person name="Bobe J."/>
            <person name="Wedekind C."/>
            <person name="Guiguen Y."/>
        </authorList>
    </citation>
    <scope>NUCLEOTIDE SEQUENCE [LARGE SCALE GENOMIC DNA]</scope>
    <source>
        <strain evidence="6">Cs_M1</strain>
        <tissue evidence="6">Blood</tissue>
    </source>
</reference>
<keyword evidence="7" id="KW-1185">Reference proteome</keyword>
<dbReference type="InterPro" id="IPR036188">
    <property type="entry name" value="FAD/NAD-bd_sf"/>
</dbReference>
<accession>A0AAN8KKW7</accession>
<protein>
    <recommendedName>
        <fullName evidence="8">Kynurenine 3-monooxygenase</fullName>
    </recommendedName>
</protein>
<evidence type="ECO:0000313" key="6">
    <source>
        <dbReference type="EMBL" id="KAK6293438.1"/>
    </source>
</evidence>
<evidence type="ECO:0000256" key="4">
    <source>
        <dbReference type="ARBA" id="ARBA00023002"/>
    </source>
</evidence>
<sequence length="135" mass="15006">MLEETGAKEEIQADLTVGCDGEFSAIRKQFLRQSRFNYSQTYIPHGYLQLTMPPINGETFTCTLFMPFEEFEKVTTGDQVIKFFQKYFPDAIPLIGAEAPDDPTAPEGGAGGRGSRGSRLPRGRGPAGWFDKVVY</sequence>
<evidence type="ECO:0000256" key="2">
    <source>
        <dbReference type="ARBA" id="ARBA00022630"/>
    </source>
</evidence>
<dbReference type="GO" id="GO:0005741">
    <property type="term" value="C:mitochondrial outer membrane"/>
    <property type="evidence" value="ECO:0007669"/>
    <property type="project" value="TreeGrafter"/>
</dbReference>
<dbReference type="AlphaFoldDB" id="A0AAN8KKW7"/>
<dbReference type="Gene3D" id="3.50.50.60">
    <property type="entry name" value="FAD/NAD(P)-binding domain"/>
    <property type="match status" value="1"/>
</dbReference>
<dbReference type="PANTHER" id="PTHR46028:SF2">
    <property type="entry name" value="KYNURENINE 3-MONOOXYGENASE"/>
    <property type="match status" value="1"/>
</dbReference>
<dbReference type="PANTHER" id="PTHR46028">
    <property type="entry name" value="KYNURENINE 3-MONOOXYGENASE"/>
    <property type="match status" value="1"/>
</dbReference>
<organism evidence="6 7">
    <name type="scientific">Coregonus suidteri</name>
    <dbReference type="NCBI Taxonomy" id="861788"/>
    <lineage>
        <taxon>Eukaryota</taxon>
        <taxon>Metazoa</taxon>
        <taxon>Chordata</taxon>
        <taxon>Craniata</taxon>
        <taxon>Vertebrata</taxon>
        <taxon>Euteleostomi</taxon>
        <taxon>Actinopterygii</taxon>
        <taxon>Neopterygii</taxon>
        <taxon>Teleostei</taxon>
        <taxon>Protacanthopterygii</taxon>
        <taxon>Salmoniformes</taxon>
        <taxon>Salmonidae</taxon>
        <taxon>Coregoninae</taxon>
        <taxon>Coregonus</taxon>
    </lineage>
</organism>
<evidence type="ECO:0000256" key="1">
    <source>
        <dbReference type="ARBA" id="ARBA00001974"/>
    </source>
</evidence>